<feature type="transmembrane region" description="Helical" evidence="1">
    <location>
        <begin position="12"/>
        <end position="32"/>
    </location>
</feature>
<dbReference type="STRING" id="36842.SAMN02194393_05179"/>
<keyword evidence="1" id="KW-0812">Transmembrane</keyword>
<accession>A0A1T5MQL5</accession>
<dbReference type="RefSeq" id="WP_139380472.1">
    <property type="nucleotide sequence ID" value="NZ_FUZT01000022.1"/>
</dbReference>
<dbReference type="OrthoDB" id="88903at2"/>
<keyword evidence="1" id="KW-0472">Membrane</keyword>
<feature type="domain" description="KAP NTPase" evidence="2">
    <location>
        <begin position="65"/>
        <end position="307"/>
    </location>
</feature>
<evidence type="ECO:0000259" key="2">
    <source>
        <dbReference type="Pfam" id="PF07693"/>
    </source>
</evidence>
<dbReference type="SUPFAM" id="SSF52540">
    <property type="entry name" value="P-loop containing nucleoside triphosphate hydrolases"/>
    <property type="match status" value="1"/>
</dbReference>
<evidence type="ECO:0000313" key="4">
    <source>
        <dbReference type="Proteomes" id="UP000190285"/>
    </source>
</evidence>
<protein>
    <submittedName>
        <fullName evidence="3">KAP family P-loop domain-containing protein</fullName>
    </submittedName>
</protein>
<dbReference type="InterPro" id="IPR027417">
    <property type="entry name" value="P-loop_NTPase"/>
</dbReference>
<dbReference type="Pfam" id="PF07693">
    <property type="entry name" value="KAP_NTPase"/>
    <property type="match status" value="1"/>
</dbReference>
<dbReference type="EMBL" id="FUZT01000022">
    <property type="protein sequence ID" value="SKC90516.1"/>
    <property type="molecule type" value="Genomic_DNA"/>
</dbReference>
<keyword evidence="1" id="KW-1133">Transmembrane helix</keyword>
<dbReference type="Gene3D" id="3.40.50.300">
    <property type="entry name" value="P-loop containing nucleotide triphosphate hydrolases"/>
    <property type="match status" value="1"/>
</dbReference>
<sequence length="718" mass="86351">MKVVYSNEKSTWIMGMLFYLFILGMLICSFLLDTNKKNNIENKKLIVKRKKDLKRLLDYLDLFKIIGIDGEWGSGKSFLVNELKKKIKDKYEIIEIDVLSCDLNELQLVLTKEIEKIIHKHRIISKYSNKLKKFLGEDKFIQKLSNLIFPETYTYSEIVKGFKDELNKIDKKILIIYEDIDRISDKKIIKNIFAISEKISSDNIKIIYQFHEYKLNEIGFDSSYLEKYIPYRMHLTQMNFFEIVKFVLEENNIDKSILEIKDFDFMKDYKQRNRYTVLRDKFQMNQELFLDFYNFSIRKVEHYIFELFVILKDEEYRKHKDTVLSFFLVKHFLPEVYKEINIEKGLVETLKFNHDSNSYTLIELIAMKKSGKLNKEKINNIFNIKKNKKNYCVLKLFNYNHDELINEKDVKNPLNVLRNRINNEKKDRIIWSLLENGKSKYTDYEYVGKKFIHDVLKKPRNYRVNAYNNFHDDLFNQDSQEIDNTTIFKLFTSPFLELFKAFRFLDVTDEEKIALIDIYFKIDEIKYISSELIQNINYCSLTTKKEYIYILKRINKLNVSCNLNVERSFTYFLKKCIIALYNFGYIKYGEHSAICEVEVISDYRELVIEDIKEIIKDIKNLKNKIIMHFEFKELEDEFNTIIIFFEKMIELLDCKIHEKNKTKGPSINYSISNKTNQYEFERLKALKKNSNFNQEVKKSYSEGKITPYEIYKLIEILT</sequence>
<dbReference type="Proteomes" id="UP000190285">
    <property type="component" value="Unassembled WGS sequence"/>
</dbReference>
<dbReference type="InterPro" id="IPR011646">
    <property type="entry name" value="KAP_P-loop"/>
</dbReference>
<name>A0A1T5MQL5_9FIRM</name>
<gene>
    <name evidence="3" type="ORF">SAMN02194393_05179</name>
</gene>
<organism evidence="3 4">
    <name type="scientific">Maledivibacter halophilus</name>
    <dbReference type="NCBI Taxonomy" id="36842"/>
    <lineage>
        <taxon>Bacteria</taxon>
        <taxon>Bacillati</taxon>
        <taxon>Bacillota</taxon>
        <taxon>Clostridia</taxon>
        <taxon>Peptostreptococcales</taxon>
        <taxon>Caminicellaceae</taxon>
        <taxon>Maledivibacter</taxon>
    </lineage>
</organism>
<dbReference type="AlphaFoldDB" id="A0A1T5MQL5"/>
<reference evidence="3 4" key="1">
    <citation type="submission" date="2017-02" db="EMBL/GenBank/DDBJ databases">
        <authorList>
            <person name="Peterson S.W."/>
        </authorList>
    </citation>
    <scope>NUCLEOTIDE SEQUENCE [LARGE SCALE GENOMIC DNA]</scope>
    <source>
        <strain evidence="3 4">M1</strain>
    </source>
</reference>
<proteinExistence type="predicted"/>
<keyword evidence="4" id="KW-1185">Reference proteome</keyword>
<evidence type="ECO:0000313" key="3">
    <source>
        <dbReference type="EMBL" id="SKC90516.1"/>
    </source>
</evidence>
<evidence type="ECO:0000256" key="1">
    <source>
        <dbReference type="SAM" id="Phobius"/>
    </source>
</evidence>